<reference evidence="2" key="1">
    <citation type="submission" date="2013-01" db="EMBL/GenBank/DDBJ databases">
        <title>Draft Genome Sequence of a Mulberry Tree, Morus notabilis C.K. Schneid.</title>
        <authorList>
            <person name="He N."/>
            <person name="Zhao S."/>
        </authorList>
    </citation>
    <scope>NUCLEOTIDE SEQUENCE</scope>
</reference>
<dbReference type="EMBL" id="KE346217">
    <property type="protein sequence ID" value="EXC30766.1"/>
    <property type="molecule type" value="Genomic_DNA"/>
</dbReference>
<accession>W9S7M6</accession>
<evidence type="ECO:0000313" key="2">
    <source>
        <dbReference type="Proteomes" id="UP000030645"/>
    </source>
</evidence>
<sequence>MTSFYNLSKADPAIADSGGVQFVGQRGHLLGQGSLSQLAAVIGTQSLVIRGKENSCVAFPDFPFRHNKKQRLATQALFRQQMMLIVP</sequence>
<gene>
    <name evidence="1" type="ORF">L484_027941</name>
</gene>
<dbReference type="Proteomes" id="UP000030645">
    <property type="component" value="Unassembled WGS sequence"/>
</dbReference>
<organism evidence="1 2">
    <name type="scientific">Morus notabilis</name>
    <dbReference type="NCBI Taxonomy" id="981085"/>
    <lineage>
        <taxon>Eukaryota</taxon>
        <taxon>Viridiplantae</taxon>
        <taxon>Streptophyta</taxon>
        <taxon>Embryophyta</taxon>
        <taxon>Tracheophyta</taxon>
        <taxon>Spermatophyta</taxon>
        <taxon>Magnoliopsida</taxon>
        <taxon>eudicotyledons</taxon>
        <taxon>Gunneridae</taxon>
        <taxon>Pentapetalae</taxon>
        <taxon>rosids</taxon>
        <taxon>fabids</taxon>
        <taxon>Rosales</taxon>
        <taxon>Moraceae</taxon>
        <taxon>Moreae</taxon>
        <taxon>Morus</taxon>
    </lineage>
</organism>
<protein>
    <submittedName>
        <fullName evidence="1">Uncharacterized protein</fullName>
    </submittedName>
</protein>
<name>W9S7M6_9ROSA</name>
<keyword evidence="2" id="KW-1185">Reference proteome</keyword>
<proteinExistence type="predicted"/>
<evidence type="ECO:0000313" key="1">
    <source>
        <dbReference type="EMBL" id="EXC30766.1"/>
    </source>
</evidence>
<dbReference type="AlphaFoldDB" id="W9S7M6"/>